<accession>A0A4U5U1U8</accession>
<feature type="region of interest" description="Disordered" evidence="1">
    <location>
        <begin position="93"/>
        <end position="119"/>
    </location>
</feature>
<keyword evidence="3" id="KW-1185">Reference proteome</keyword>
<dbReference type="AlphaFoldDB" id="A0A4U5U1U8"/>
<name>A0A4U5U1U8_COLLU</name>
<protein>
    <submittedName>
        <fullName evidence="2">Uncharacterized protein</fullName>
    </submittedName>
</protein>
<evidence type="ECO:0000256" key="1">
    <source>
        <dbReference type="SAM" id="MobiDB-lite"/>
    </source>
</evidence>
<dbReference type="EMBL" id="CM014079">
    <property type="protein sequence ID" value="TKS67889.1"/>
    <property type="molecule type" value="Genomic_DNA"/>
</dbReference>
<evidence type="ECO:0000313" key="2">
    <source>
        <dbReference type="EMBL" id="TKS67889.1"/>
    </source>
</evidence>
<feature type="region of interest" description="Disordered" evidence="1">
    <location>
        <begin position="27"/>
        <end position="60"/>
    </location>
</feature>
<evidence type="ECO:0000313" key="3">
    <source>
        <dbReference type="Proteomes" id="UP000298787"/>
    </source>
</evidence>
<dbReference type="Proteomes" id="UP000298787">
    <property type="component" value="Chromosome 2"/>
</dbReference>
<feature type="compositionally biased region" description="Basic and acidic residues" evidence="1">
    <location>
        <begin position="97"/>
        <end position="119"/>
    </location>
</feature>
<organism evidence="2 3">
    <name type="scientific">Collichthys lucidus</name>
    <name type="common">Big head croaker</name>
    <name type="synonym">Sciaena lucida</name>
    <dbReference type="NCBI Taxonomy" id="240159"/>
    <lineage>
        <taxon>Eukaryota</taxon>
        <taxon>Metazoa</taxon>
        <taxon>Chordata</taxon>
        <taxon>Craniata</taxon>
        <taxon>Vertebrata</taxon>
        <taxon>Euteleostomi</taxon>
        <taxon>Actinopterygii</taxon>
        <taxon>Neopterygii</taxon>
        <taxon>Teleostei</taxon>
        <taxon>Neoteleostei</taxon>
        <taxon>Acanthomorphata</taxon>
        <taxon>Eupercaria</taxon>
        <taxon>Sciaenidae</taxon>
        <taxon>Collichthys</taxon>
    </lineage>
</organism>
<gene>
    <name evidence="2" type="ORF">D9C73_000787</name>
</gene>
<sequence>MGGRRLAWSRGVHWVLWRGPCGGRREGGDALPSDMLRRGTAGADSASRSSHWSCGHREEASGGCPWMCWDPHGRRILLPEHWRWAVRLGTSNGGSHRPIDRGKRREREAAGARLPPHHEKETLRNIVCSPEARRMSRLGTRYPATGSVLGLLGQTVHLALATRAASTGRKLTGAVRLDMLGPAWPEDPFARTQPLGRPAGDLQ</sequence>
<reference evidence="2 3" key="1">
    <citation type="submission" date="2019-01" db="EMBL/GenBank/DDBJ databases">
        <title>Genome Assembly of Collichthys lucidus.</title>
        <authorList>
            <person name="Cai M."/>
            <person name="Xiao S."/>
        </authorList>
    </citation>
    <scope>NUCLEOTIDE SEQUENCE [LARGE SCALE GENOMIC DNA]</scope>
    <source>
        <strain evidence="2">JT15FE1705JMU</strain>
        <tissue evidence="2">Muscle</tissue>
    </source>
</reference>
<proteinExistence type="predicted"/>